<dbReference type="AlphaFoldDB" id="A0A1F5SAL2"/>
<dbReference type="Pfam" id="PF00534">
    <property type="entry name" value="Glycos_transf_1"/>
    <property type="match status" value="1"/>
</dbReference>
<feature type="non-terminal residue" evidence="3">
    <location>
        <position position="373"/>
    </location>
</feature>
<dbReference type="STRING" id="1797989.A3H66_03275"/>
<organism evidence="3 4">
    <name type="scientific">Candidatus Falkowbacteria bacterium RIFCSPLOWO2_02_FULL_45_21</name>
    <dbReference type="NCBI Taxonomy" id="1797989"/>
    <lineage>
        <taxon>Bacteria</taxon>
        <taxon>Candidatus Falkowiibacteriota</taxon>
    </lineage>
</organism>
<dbReference type="Proteomes" id="UP000178783">
    <property type="component" value="Unassembled WGS sequence"/>
</dbReference>
<evidence type="ECO:0000313" key="3">
    <source>
        <dbReference type="EMBL" id="OGF23689.1"/>
    </source>
</evidence>
<dbReference type="Pfam" id="PF13439">
    <property type="entry name" value="Glyco_transf_4"/>
    <property type="match status" value="1"/>
</dbReference>
<comment type="caution">
    <text evidence="3">The sequence shown here is derived from an EMBL/GenBank/DDBJ whole genome shotgun (WGS) entry which is preliminary data.</text>
</comment>
<dbReference type="PANTHER" id="PTHR12526:SF584">
    <property type="entry name" value="GLYCOSYLTRANSFERASE"/>
    <property type="match status" value="1"/>
</dbReference>
<dbReference type="InterPro" id="IPR028098">
    <property type="entry name" value="Glyco_trans_4-like_N"/>
</dbReference>
<reference evidence="3 4" key="1">
    <citation type="journal article" date="2016" name="Nat. Commun.">
        <title>Thousands of microbial genomes shed light on interconnected biogeochemical processes in an aquifer system.</title>
        <authorList>
            <person name="Anantharaman K."/>
            <person name="Brown C.T."/>
            <person name="Hug L.A."/>
            <person name="Sharon I."/>
            <person name="Castelle C.J."/>
            <person name="Probst A.J."/>
            <person name="Thomas B.C."/>
            <person name="Singh A."/>
            <person name="Wilkins M.J."/>
            <person name="Karaoz U."/>
            <person name="Brodie E.L."/>
            <person name="Williams K.H."/>
            <person name="Hubbard S.S."/>
            <person name="Banfield J.F."/>
        </authorList>
    </citation>
    <scope>NUCLEOTIDE SEQUENCE [LARGE SCALE GENOMIC DNA]</scope>
</reference>
<dbReference type="InterPro" id="IPR001296">
    <property type="entry name" value="Glyco_trans_1"/>
</dbReference>
<dbReference type="GO" id="GO:0016757">
    <property type="term" value="F:glycosyltransferase activity"/>
    <property type="evidence" value="ECO:0007669"/>
    <property type="project" value="InterPro"/>
</dbReference>
<evidence type="ECO:0008006" key="5">
    <source>
        <dbReference type="Google" id="ProtNLM"/>
    </source>
</evidence>
<dbReference type="Gene3D" id="3.40.50.2000">
    <property type="entry name" value="Glycogen Phosphorylase B"/>
    <property type="match status" value="2"/>
</dbReference>
<evidence type="ECO:0000259" key="1">
    <source>
        <dbReference type="Pfam" id="PF00534"/>
    </source>
</evidence>
<feature type="domain" description="Glycosyltransferase subfamily 4-like N-terminal" evidence="2">
    <location>
        <begin position="16"/>
        <end position="202"/>
    </location>
</feature>
<name>A0A1F5SAL2_9BACT</name>
<sequence length="373" mass="41423">MKICLINNLYKPYDKGGAEKVTLTIARGLLNAGHEVLVITAKPYFSKLPTGSGRDLDGLRVYYLNSLYFNLAKLPKLLRFFWHLWDMFNLLNYFKIKIILEIQKPDAGITNNLMGLGYLTGLALRKLKVKQLHIVHDIQLIHPSGILCYGEESKIDAYFSRNYAGLSSLIFGSPPVVIFPSRWLRDRYLDSIFFIKSKRIVLTNPVAFKPLAARKKDYDIFKFLYLGQIEKHKGVNLLVQAFDKVKSAYPQSVLIIAGDGSELETIKNEAKDGVNFLGRQDEAQVAALLMSCDCLVIPTLCYENCPAAILEAFSAGLPVIAADLGGVSELLGQDAGVLFRPGNAADLAKQMQWAIAHPDELAKLAEIGRAKAA</sequence>
<dbReference type="SUPFAM" id="SSF53756">
    <property type="entry name" value="UDP-Glycosyltransferase/glycogen phosphorylase"/>
    <property type="match status" value="1"/>
</dbReference>
<feature type="domain" description="Glycosyl transferase family 1" evidence="1">
    <location>
        <begin position="221"/>
        <end position="369"/>
    </location>
</feature>
<proteinExistence type="predicted"/>
<gene>
    <name evidence="3" type="ORF">A3H66_03275</name>
</gene>
<evidence type="ECO:0000313" key="4">
    <source>
        <dbReference type="Proteomes" id="UP000178783"/>
    </source>
</evidence>
<evidence type="ECO:0000259" key="2">
    <source>
        <dbReference type="Pfam" id="PF13439"/>
    </source>
</evidence>
<accession>A0A1F5SAL2</accession>
<protein>
    <recommendedName>
        <fullName evidence="5">Glycosyltransferase subfamily 4-like N-terminal domain-containing protein</fullName>
    </recommendedName>
</protein>
<dbReference type="EMBL" id="MFFW01000056">
    <property type="protein sequence ID" value="OGF23689.1"/>
    <property type="molecule type" value="Genomic_DNA"/>
</dbReference>
<dbReference type="PANTHER" id="PTHR12526">
    <property type="entry name" value="GLYCOSYLTRANSFERASE"/>
    <property type="match status" value="1"/>
</dbReference>